<gene>
    <name evidence="2" type="ORF">OHU69_06670</name>
</gene>
<sequence>MARGTTTARACLMALTVGMLVLQLLVKGAPSASAHESVPYTGGPVATCDDTELPRSSSHHYLTRDRYRAEEYVPDGTVRGAVCPWQVQAGDPGVAPTAGAGERSPHRQPRRAADSLPVILQVFRC</sequence>
<feature type="region of interest" description="Disordered" evidence="1">
    <location>
        <begin position="92"/>
        <end position="111"/>
    </location>
</feature>
<feature type="region of interest" description="Disordered" evidence="1">
    <location>
        <begin position="33"/>
        <end position="59"/>
    </location>
</feature>
<organism evidence="2">
    <name type="scientific">Streptomyces sp. NBC_00119</name>
    <dbReference type="NCBI Taxonomy" id="2975659"/>
    <lineage>
        <taxon>Bacteria</taxon>
        <taxon>Bacillati</taxon>
        <taxon>Actinomycetota</taxon>
        <taxon>Actinomycetes</taxon>
        <taxon>Kitasatosporales</taxon>
        <taxon>Streptomycetaceae</taxon>
        <taxon>Streptomyces</taxon>
    </lineage>
</organism>
<dbReference type="AlphaFoldDB" id="A0AAU1U1H3"/>
<evidence type="ECO:0000256" key="1">
    <source>
        <dbReference type="SAM" id="MobiDB-lite"/>
    </source>
</evidence>
<accession>A0AAU1U1H3</accession>
<protein>
    <recommendedName>
        <fullName evidence="3">Secreted protein</fullName>
    </recommendedName>
</protein>
<evidence type="ECO:0000313" key="2">
    <source>
        <dbReference type="EMBL" id="WTS10775.1"/>
    </source>
</evidence>
<proteinExistence type="predicted"/>
<evidence type="ECO:0008006" key="3">
    <source>
        <dbReference type="Google" id="ProtNLM"/>
    </source>
</evidence>
<name>A0AAU1U1H3_9ACTN</name>
<reference evidence="2" key="1">
    <citation type="submission" date="2022-10" db="EMBL/GenBank/DDBJ databases">
        <title>The complete genomes of actinobacterial strains from the NBC collection.</title>
        <authorList>
            <person name="Joergensen T.S."/>
            <person name="Alvarez Arevalo M."/>
            <person name="Sterndorff E.B."/>
            <person name="Faurdal D."/>
            <person name="Vuksanovic O."/>
            <person name="Mourched A.-S."/>
            <person name="Charusanti P."/>
            <person name="Shaw S."/>
            <person name="Blin K."/>
            <person name="Weber T."/>
        </authorList>
    </citation>
    <scope>NUCLEOTIDE SEQUENCE</scope>
    <source>
        <strain evidence="2">NBC_00119</strain>
    </source>
</reference>
<dbReference type="EMBL" id="CP108195">
    <property type="protein sequence ID" value="WTS10775.1"/>
    <property type="molecule type" value="Genomic_DNA"/>
</dbReference>